<dbReference type="InterPro" id="IPR018037">
    <property type="entry name" value="FixH_proteobacterial"/>
</dbReference>
<keyword evidence="1" id="KW-0472">Membrane</keyword>
<keyword evidence="3" id="KW-1185">Reference proteome</keyword>
<dbReference type="RefSeq" id="WP_143514479.1">
    <property type="nucleotide sequence ID" value="NZ_FWYD01000002.1"/>
</dbReference>
<accession>A0A1W1ZPL1</accession>
<dbReference type="Proteomes" id="UP000192330">
    <property type="component" value="Unassembled WGS sequence"/>
</dbReference>
<dbReference type="PIRSF" id="PIRSF011386">
    <property type="entry name" value="FixH"/>
    <property type="match status" value="1"/>
</dbReference>
<sequence>MGMQDQATGAKLTGWHVLAIFGGAFGVIIAVNLALAWNAVRTFPGLEVKNSYIASQTFDTRRTSQQALGWTVRADAEGDRVILAITDAEGQPVQLSALEATLGRATQVKDDRTPDFRFDGTAYVASESLPGGNWNIRMKATALDGTEFTQRVILHVKG</sequence>
<protein>
    <submittedName>
        <fullName evidence="2">Nitrogen fixation protein FixH</fullName>
    </submittedName>
</protein>
<organism evidence="2 3">
    <name type="scientific">Primorskyibacter flagellatus</name>
    <dbReference type="NCBI Taxonomy" id="1387277"/>
    <lineage>
        <taxon>Bacteria</taxon>
        <taxon>Pseudomonadati</taxon>
        <taxon>Pseudomonadota</taxon>
        <taxon>Alphaproteobacteria</taxon>
        <taxon>Rhodobacterales</taxon>
        <taxon>Roseobacteraceae</taxon>
        <taxon>Primorskyibacter</taxon>
    </lineage>
</organism>
<evidence type="ECO:0000313" key="2">
    <source>
        <dbReference type="EMBL" id="SMC50193.1"/>
    </source>
</evidence>
<dbReference type="OrthoDB" id="1495896at2"/>
<reference evidence="2 3" key="1">
    <citation type="submission" date="2017-04" db="EMBL/GenBank/DDBJ databases">
        <authorList>
            <person name="Afonso C.L."/>
            <person name="Miller P.J."/>
            <person name="Scott M.A."/>
            <person name="Spackman E."/>
            <person name="Goraichik I."/>
            <person name="Dimitrov K.M."/>
            <person name="Suarez D.L."/>
            <person name="Swayne D.E."/>
        </authorList>
    </citation>
    <scope>NUCLEOTIDE SEQUENCE [LARGE SCALE GENOMIC DNA]</scope>
    <source>
        <strain evidence="2 3">CGMCC 1.12644</strain>
    </source>
</reference>
<keyword evidence="1" id="KW-1133">Transmembrane helix</keyword>
<name>A0A1W1ZPL1_9RHOB</name>
<keyword evidence="1" id="KW-0812">Transmembrane</keyword>
<evidence type="ECO:0000313" key="3">
    <source>
        <dbReference type="Proteomes" id="UP000192330"/>
    </source>
</evidence>
<dbReference type="Pfam" id="PF05751">
    <property type="entry name" value="FixH"/>
    <property type="match status" value="1"/>
</dbReference>
<dbReference type="InterPro" id="IPR008620">
    <property type="entry name" value="FixH"/>
</dbReference>
<dbReference type="AlphaFoldDB" id="A0A1W1ZPL1"/>
<feature type="transmembrane region" description="Helical" evidence="1">
    <location>
        <begin position="12"/>
        <end position="37"/>
    </location>
</feature>
<evidence type="ECO:0000256" key="1">
    <source>
        <dbReference type="SAM" id="Phobius"/>
    </source>
</evidence>
<dbReference type="EMBL" id="FWYD01000002">
    <property type="protein sequence ID" value="SMC50193.1"/>
    <property type="molecule type" value="Genomic_DNA"/>
</dbReference>
<dbReference type="STRING" id="1387277.SAMN06295998_10250"/>
<gene>
    <name evidence="2" type="ORF">SAMN06295998_10250</name>
</gene>
<proteinExistence type="predicted"/>